<dbReference type="GO" id="GO:0070475">
    <property type="term" value="P:rRNA base methylation"/>
    <property type="evidence" value="ECO:0007669"/>
    <property type="project" value="TreeGrafter"/>
</dbReference>
<proteinExistence type="inferred from homology"/>
<dbReference type="PIRSF" id="PIRSF015601">
    <property type="entry name" value="MTase_slr0722"/>
    <property type="match status" value="1"/>
</dbReference>
<organism evidence="14">
    <name type="scientific">Pelagomonas calceolata</name>
    <dbReference type="NCBI Taxonomy" id="35677"/>
    <lineage>
        <taxon>Eukaryota</taxon>
        <taxon>Sar</taxon>
        <taxon>Stramenopiles</taxon>
        <taxon>Ochrophyta</taxon>
        <taxon>Pelagophyceae</taxon>
        <taxon>Pelagomonadales</taxon>
        <taxon>Pelagomonadaceae</taxon>
        <taxon>Pelagomonas</taxon>
    </lineage>
</organism>
<dbReference type="InterPro" id="IPR006700">
    <property type="entry name" value="RsmE"/>
</dbReference>
<feature type="chain" id="PRO_5030521294" description="16S rRNA (uracil(1498)-N(3))-methyltransferase" evidence="11">
    <location>
        <begin position="18"/>
        <end position="258"/>
    </location>
</feature>
<evidence type="ECO:0000256" key="11">
    <source>
        <dbReference type="SAM" id="SignalP"/>
    </source>
</evidence>
<feature type="domain" description="Ribosomal RNA small subunit methyltransferase E PUA-like" evidence="13">
    <location>
        <begin position="53"/>
        <end position="81"/>
    </location>
</feature>
<dbReference type="InterPro" id="IPR015947">
    <property type="entry name" value="PUA-like_sf"/>
</dbReference>
<comment type="catalytic activity">
    <reaction evidence="10">
        <text>uridine(1498) in 16S rRNA + S-adenosyl-L-methionine = N(3)-methyluridine(1498) in 16S rRNA + S-adenosyl-L-homocysteine + H(+)</text>
        <dbReference type="Rhea" id="RHEA:42920"/>
        <dbReference type="Rhea" id="RHEA-COMP:10283"/>
        <dbReference type="Rhea" id="RHEA-COMP:10284"/>
        <dbReference type="ChEBI" id="CHEBI:15378"/>
        <dbReference type="ChEBI" id="CHEBI:57856"/>
        <dbReference type="ChEBI" id="CHEBI:59789"/>
        <dbReference type="ChEBI" id="CHEBI:65315"/>
        <dbReference type="ChEBI" id="CHEBI:74502"/>
        <dbReference type="EC" id="2.1.1.193"/>
    </reaction>
</comment>
<dbReference type="SUPFAM" id="SSF88697">
    <property type="entry name" value="PUA domain-like"/>
    <property type="match status" value="1"/>
</dbReference>
<evidence type="ECO:0000259" key="13">
    <source>
        <dbReference type="Pfam" id="PF20260"/>
    </source>
</evidence>
<feature type="domain" description="Ribosomal RNA small subunit methyltransferase E methyltransferase" evidence="12">
    <location>
        <begin position="97"/>
        <end position="250"/>
    </location>
</feature>
<dbReference type="GO" id="GO:0005737">
    <property type="term" value="C:cytoplasm"/>
    <property type="evidence" value="ECO:0007669"/>
    <property type="project" value="UniProtKB-SubCell"/>
</dbReference>
<dbReference type="InterPro" id="IPR046887">
    <property type="entry name" value="RsmE_PUA-like"/>
</dbReference>
<evidence type="ECO:0000256" key="5">
    <source>
        <dbReference type="ARBA" id="ARBA00022552"/>
    </source>
</evidence>
<sequence length="258" mass="27518">MHKLIAAILLLQTTAWGPQDKATKLPRLWLPTATPVIAGETSWPLDAAQRRKLGKVLRLRRGDELRVFDGGMGEWLASYEDDRVVAKERTREPTPATPLELFFAPIKKKRTSLLIEKAVELGATRLRPVRTQRTERASIQALPAPGFTTAAVAASEQSERLDVPLLEAIVATEAVKTDLPLYVCAARADGKAPHLLDVVTGPCAVLVGPEGGLTDDDLAAISAAKPDAVAVTLGPAVLRAETAACVALAFAGGALRDR</sequence>
<comment type="function">
    <text evidence="9">Specifically methylates the N3 position of the uracil ring of uridine 1498 (m3U1498) in 16S rRNA. Acts on the fully assembled 30S ribosomal subunit.</text>
</comment>
<keyword evidence="7" id="KW-0808">Transferase</keyword>
<evidence type="ECO:0000256" key="3">
    <source>
        <dbReference type="ARBA" id="ARBA00012328"/>
    </source>
</evidence>
<dbReference type="EC" id="2.1.1.193" evidence="3"/>
<evidence type="ECO:0000256" key="4">
    <source>
        <dbReference type="ARBA" id="ARBA00022490"/>
    </source>
</evidence>
<dbReference type="EMBL" id="HBIW01010621">
    <property type="protein sequence ID" value="CAE0693624.1"/>
    <property type="molecule type" value="Transcribed_RNA"/>
</dbReference>
<dbReference type="SUPFAM" id="SSF75217">
    <property type="entry name" value="alpha/beta knot"/>
    <property type="match status" value="1"/>
</dbReference>
<dbReference type="PANTHER" id="PTHR30027">
    <property type="entry name" value="RIBOSOMAL RNA SMALL SUBUNIT METHYLTRANSFERASE E"/>
    <property type="match status" value="1"/>
</dbReference>
<evidence type="ECO:0000256" key="1">
    <source>
        <dbReference type="ARBA" id="ARBA00004496"/>
    </source>
</evidence>
<keyword evidence="11" id="KW-0732">Signal</keyword>
<evidence type="ECO:0000259" key="12">
    <source>
        <dbReference type="Pfam" id="PF04452"/>
    </source>
</evidence>
<evidence type="ECO:0000256" key="9">
    <source>
        <dbReference type="ARBA" id="ARBA00025699"/>
    </source>
</evidence>
<keyword evidence="4" id="KW-0963">Cytoplasm</keyword>
<dbReference type="PANTHER" id="PTHR30027:SF3">
    <property type="entry name" value="16S RRNA (URACIL(1498)-N(3))-METHYLTRANSFERASE"/>
    <property type="match status" value="1"/>
</dbReference>
<dbReference type="CDD" id="cd18084">
    <property type="entry name" value="RsmE-like"/>
    <property type="match status" value="1"/>
</dbReference>
<reference evidence="14" key="1">
    <citation type="submission" date="2021-01" db="EMBL/GenBank/DDBJ databases">
        <authorList>
            <person name="Corre E."/>
            <person name="Pelletier E."/>
            <person name="Niang G."/>
            <person name="Scheremetjew M."/>
            <person name="Finn R."/>
            <person name="Kale V."/>
            <person name="Holt S."/>
            <person name="Cochrane G."/>
            <person name="Meng A."/>
            <person name="Brown T."/>
            <person name="Cohen L."/>
        </authorList>
    </citation>
    <scope>NUCLEOTIDE SEQUENCE</scope>
    <source>
        <strain evidence="14">CCMP1756</strain>
    </source>
</reference>
<keyword evidence="8" id="KW-0949">S-adenosyl-L-methionine</keyword>
<dbReference type="AlphaFoldDB" id="A0A7S3ZTW6"/>
<dbReference type="InterPro" id="IPR029026">
    <property type="entry name" value="tRNA_m1G_MTases_N"/>
</dbReference>
<dbReference type="InterPro" id="IPR029028">
    <property type="entry name" value="Alpha/beta_knot_MTases"/>
</dbReference>
<feature type="signal peptide" evidence="11">
    <location>
        <begin position="1"/>
        <end position="17"/>
    </location>
</feature>
<evidence type="ECO:0000256" key="2">
    <source>
        <dbReference type="ARBA" id="ARBA00005528"/>
    </source>
</evidence>
<dbReference type="Gene3D" id="3.40.1280.10">
    <property type="match status" value="1"/>
</dbReference>
<accession>A0A7S3ZTW6</accession>
<dbReference type="Pfam" id="PF04452">
    <property type="entry name" value="Methyltrans_RNA"/>
    <property type="match status" value="1"/>
</dbReference>
<comment type="similarity">
    <text evidence="2">Belongs to the RNA methyltransferase RsmE family.</text>
</comment>
<dbReference type="GO" id="GO:0070042">
    <property type="term" value="F:rRNA (uridine-N3-)-methyltransferase activity"/>
    <property type="evidence" value="ECO:0007669"/>
    <property type="project" value="TreeGrafter"/>
</dbReference>
<gene>
    <name evidence="14" type="ORF">PCAL00307_LOCUS9060</name>
</gene>
<comment type="subcellular location">
    <subcellularLocation>
        <location evidence="1">Cytoplasm</location>
    </subcellularLocation>
</comment>
<keyword evidence="6" id="KW-0489">Methyltransferase</keyword>
<keyword evidence="5" id="KW-0698">rRNA processing</keyword>
<dbReference type="NCBIfam" id="TIGR00046">
    <property type="entry name" value="RsmE family RNA methyltransferase"/>
    <property type="match status" value="1"/>
</dbReference>
<evidence type="ECO:0000256" key="8">
    <source>
        <dbReference type="ARBA" id="ARBA00022691"/>
    </source>
</evidence>
<evidence type="ECO:0000256" key="6">
    <source>
        <dbReference type="ARBA" id="ARBA00022603"/>
    </source>
</evidence>
<name>A0A7S3ZTW6_9STRA</name>
<protein>
    <recommendedName>
        <fullName evidence="3">16S rRNA (uracil(1498)-N(3))-methyltransferase</fullName>
        <ecNumber evidence="3">2.1.1.193</ecNumber>
    </recommendedName>
</protein>
<evidence type="ECO:0000256" key="7">
    <source>
        <dbReference type="ARBA" id="ARBA00022679"/>
    </source>
</evidence>
<dbReference type="InterPro" id="IPR046886">
    <property type="entry name" value="RsmE_MTase_dom"/>
</dbReference>
<evidence type="ECO:0000256" key="10">
    <source>
        <dbReference type="ARBA" id="ARBA00047944"/>
    </source>
</evidence>
<dbReference type="Pfam" id="PF20260">
    <property type="entry name" value="PUA_4"/>
    <property type="match status" value="1"/>
</dbReference>
<evidence type="ECO:0000313" key="14">
    <source>
        <dbReference type="EMBL" id="CAE0693624.1"/>
    </source>
</evidence>